<dbReference type="RefSeq" id="WP_118047193.1">
    <property type="nucleotide sequence ID" value="NZ_QRZG01000019.1"/>
</dbReference>
<dbReference type="InterPro" id="IPR050179">
    <property type="entry name" value="Trans_hexapeptide_repeat"/>
</dbReference>
<organism evidence="2 3">
    <name type="scientific">Bacteroides clarus</name>
    <dbReference type="NCBI Taxonomy" id="626929"/>
    <lineage>
        <taxon>Bacteria</taxon>
        <taxon>Pseudomonadati</taxon>
        <taxon>Bacteroidota</taxon>
        <taxon>Bacteroidia</taxon>
        <taxon>Bacteroidales</taxon>
        <taxon>Bacteroidaceae</taxon>
        <taxon>Bacteroides</taxon>
    </lineage>
</organism>
<dbReference type="Gene3D" id="2.160.10.10">
    <property type="entry name" value="Hexapeptide repeat proteins"/>
    <property type="match status" value="1"/>
</dbReference>
<protein>
    <submittedName>
        <fullName evidence="2">Acyltransferase</fullName>
    </submittedName>
</protein>
<comment type="caution">
    <text evidence="2">The sequence shown here is derived from an EMBL/GenBank/DDBJ whole genome shotgun (WGS) entry which is preliminary data.</text>
</comment>
<dbReference type="Proteomes" id="UP000284366">
    <property type="component" value="Unassembled WGS sequence"/>
</dbReference>
<dbReference type="EMBL" id="QRZG01000019">
    <property type="protein sequence ID" value="RGV52598.1"/>
    <property type="molecule type" value="Genomic_DNA"/>
</dbReference>
<evidence type="ECO:0000313" key="2">
    <source>
        <dbReference type="EMBL" id="RGV52598.1"/>
    </source>
</evidence>
<proteinExistence type="inferred from homology"/>
<keyword evidence="2" id="KW-0808">Transferase</keyword>
<dbReference type="InterPro" id="IPR011004">
    <property type="entry name" value="Trimer_LpxA-like_sf"/>
</dbReference>
<dbReference type="InterPro" id="IPR001451">
    <property type="entry name" value="Hexapep"/>
</dbReference>
<dbReference type="AlphaFoldDB" id="A0A412Y5H0"/>
<comment type="similarity">
    <text evidence="1">Belongs to the transferase hexapeptide repeat family.</text>
</comment>
<dbReference type="GO" id="GO:0016746">
    <property type="term" value="F:acyltransferase activity"/>
    <property type="evidence" value="ECO:0007669"/>
    <property type="project" value="UniProtKB-KW"/>
</dbReference>
<dbReference type="CDD" id="cd04647">
    <property type="entry name" value="LbH_MAT_like"/>
    <property type="match status" value="1"/>
</dbReference>
<dbReference type="SUPFAM" id="SSF51161">
    <property type="entry name" value="Trimeric LpxA-like enzymes"/>
    <property type="match status" value="1"/>
</dbReference>
<dbReference type="PANTHER" id="PTHR43300:SF11">
    <property type="entry name" value="ACETYLTRANSFERASE RV3034C-RELATED"/>
    <property type="match status" value="1"/>
</dbReference>
<reference evidence="2 3" key="1">
    <citation type="submission" date="2018-08" db="EMBL/GenBank/DDBJ databases">
        <title>A genome reference for cultivated species of the human gut microbiota.</title>
        <authorList>
            <person name="Zou Y."/>
            <person name="Xue W."/>
            <person name="Luo G."/>
        </authorList>
    </citation>
    <scope>NUCLEOTIDE SEQUENCE [LARGE SCALE GENOMIC DNA]</scope>
    <source>
        <strain evidence="2 3">AF14-27</strain>
    </source>
</reference>
<evidence type="ECO:0000256" key="1">
    <source>
        <dbReference type="ARBA" id="ARBA00007274"/>
    </source>
</evidence>
<accession>A0A412Y5H0</accession>
<evidence type="ECO:0000313" key="3">
    <source>
        <dbReference type="Proteomes" id="UP000284366"/>
    </source>
</evidence>
<dbReference type="PANTHER" id="PTHR43300">
    <property type="entry name" value="ACETYLTRANSFERASE"/>
    <property type="match status" value="1"/>
</dbReference>
<sequence length="181" mass="20195">MKNFIKSVLKHLKIQIYRPTEVDKYRKQGVTIGKNCNLYSVSIDGCFQHLIKIGNNVTITHSSIIAHDASTHNELGYSKVGRINIGNDVFIGWGCIILGNVTIGNKVIIGAGSVVAKNIPDNIVACGNPLRFICTYDEYINKNRENMKTAYISNVLFSEKTTLDKEIQCQELLNRGGEYDL</sequence>
<dbReference type="Pfam" id="PF00132">
    <property type="entry name" value="Hexapep"/>
    <property type="match status" value="1"/>
</dbReference>
<keyword evidence="2" id="KW-0012">Acyltransferase</keyword>
<gene>
    <name evidence="2" type="ORF">DWW09_11620</name>
</gene>
<name>A0A412Y5H0_9BACE</name>